<keyword evidence="3" id="KW-0863">Zinc-finger</keyword>
<evidence type="ECO:0000259" key="10">
    <source>
        <dbReference type="PROSITE" id="PS51741"/>
    </source>
</evidence>
<evidence type="ECO:0000256" key="3">
    <source>
        <dbReference type="ARBA" id="ARBA00022771"/>
    </source>
</evidence>
<dbReference type="Gene3D" id="3.30.60.20">
    <property type="match status" value="1"/>
</dbReference>
<dbReference type="InterPro" id="IPR051025">
    <property type="entry name" value="RhoGAP"/>
</dbReference>
<feature type="region of interest" description="Disordered" evidence="7">
    <location>
        <begin position="1314"/>
        <end position="1346"/>
    </location>
</feature>
<dbReference type="Gene3D" id="1.20.1270.60">
    <property type="entry name" value="Arfaptin homology (AH) domain/BAR domain"/>
    <property type="match status" value="1"/>
</dbReference>
<dbReference type="PANTHER" id="PTHR15228:SF25">
    <property type="entry name" value="F-BAR DOMAIN-CONTAINING PROTEIN"/>
    <property type="match status" value="1"/>
</dbReference>
<dbReference type="GO" id="GO:0007165">
    <property type="term" value="P:signal transduction"/>
    <property type="evidence" value="ECO:0007669"/>
    <property type="project" value="InterPro"/>
</dbReference>
<dbReference type="SUPFAM" id="SSF57889">
    <property type="entry name" value="Cysteine-rich domain"/>
    <property type="match status" value="1"/>
</dbReference>
<evidence type="ECO:0000256" key="5">
    <source>
        <dbReference type="ARBA" id="ARBA00023054"/>
    </source>
</evidence>
<organism evidence="11 12">
    <name type="scientific">Tigriopus californicus</name>
    <name type="common">Marine copepod</name>
    <dbReference type="NCBI Taxonomy" id="6832"/>
    <lineage>
        <taxon>Eukaryota</taxon>
        <taxon>Metazoa</taxon>
        <taxon>Ecdysozoa</taxon>
        <taxon>Arthropoda</taxon>
        <taxon>Crustacea</taxon>
        <taxon>Multicrustacea</taxon>
        <taxon>Hexanauplia</taxon>
        <taxon>Copepoda</taxon>
        <taxon>Harpacticoida</taxon>
        <taxon>Harpacticidae</taxon>
        <taxon>Tigriopus</taxon>
    </lineage>
</organism>
<gene>
    <name evidence="11" type="ORF">TCAL_03553</name>
</gene>
<feature type="domain" description="Phorbol-ester/DAG-type" evidence="8">
    <location>
        <begin position="714"/>
        <end position="760"/>
    </location>
</feature>
<keyword evidence="2" id="KW-0479">Metal-binding</keyword>
<dbReference type="Pfam" id="PF00620">
    <property type="entry name" value="RhoGAP"/>
    <property type="match status" value="1"/>
</dbReference>
<dbReference type="SUPFAM" id="SSF103657">
    <property type="entry name" value="BAR/IMD domain-like"/>
    <property type="match status" value="1"/>
</dbReference>
<proteinExistence type="predicted"/>
<dbReference type="OMA" id="DVESHTC"/>
<keyword evidence="12" id="KW-1185">Reference proteome</keyword>
<dbReference type="SMART" id="SM00109">
    <property type="entry name" value="C1"/>
    <property type="match status" value="1"/>
</dbReference>
<dbReference type="Pfam" id="PF00130">
    <property type="entry name" value="C1_1"/>
    <property type="match status" value="1"/>
</dbReference>
<dbReference type="SUPFAM" id="SSF48350">
    <property type="entry name" value="GTPase activation domain, GAP"/>
    <property type="match status" value="1"/>
</dbReference>
<dbReference type="Pfam" id="PF22699">
    <property type="entry name" value="GMIP-like_FCH"/>
    <property type="match status" value="1"/>
</dbReference>
<feature type="compositionally biased region" description="Polar residues" evidence="7">
    <location>
        <begin position="41"/>
        <end position="51"/>
    </location>
</feature>
<dbReference type="GO" id="GO:0008270">
    <property type="term" value="F:zinc ion binding"/>
    <property type="evidence" value="ECO:0007669"/>
    <property type="project" value="UniProtKB-KW"/>
</dbReference>
<dbReference type="STRING" id="6832.A0A553ND95"/>
<dbReference type="PROSITE" id="PS00479">
    <property type="entry name" value="ZF_DAG_PE_1"/>
    <property type="match status" value="1"/>
</dbReference>
<keyword evidence="5 6" id="KW-0175">Coiled coil</keyword>
<evidence type="ECO:0000256" key="7">
    <source>
        <dbReference type="SAM" id="MobiDB-lite"/>
    </source>
</evidence>
<dbReference type="OrthoDB" id="79452at2759"/>
<dbReference type="InterPro" id="IPR008936">
    <property type="entry name" value="Rho_GTPase_activation_prot"/>
</dbReference>
<dbReference type="Proteomes" id="UP000318571">
    <property type="component" value="Chromosome 10"/>
</dbReference>
<dbReference type="InterPro" id="IPR046349">
    <property type="entry name" value="C1-like_sf"/>
</dbReference>
<feature type="compositionally biased region" description="Basic and acidic residues" evidence="7">
    <location>
        <begin position="611"/>
        <end position="621"/>
    </location>
</feature>
<dbReference type="InterPro" id="IPR027267">
    <property type="entry name" value="AH/BAR_dom_sf"/>
</dbReference>
<dbReference type="EMBL" id="VCGU01000458">
    <property type="protein sequence ID" value="TRY63403.1"/>
    <property type="molecule type" value="Genomic_DNA"/>
</dbReference>
<reference evidence="11 12" key="1">
    <citation type="journal article" date="2018" name="Nat. Ecol. Evol.">
        <title>Genomic signatures of mitonuclear coevolution across populations of Tigriopus californicus.</title>
        <authorList>
            <person name="Barreto F.S."/>
            <person name="Watson E.T."/>
            <person name="Lima T.G."/>
            <person name="Willett C.S."/>
            <person name="Edmands S."/>
            <person name="Li W."/>
            <person name="Burton R.S."/>
        </authorList>
    </citation>
    <scope>NUCLEOTIDE SEQUENCE [LARGE SCALE GENOMIC DNA]</scope>
    <source>
        <strain evidence="11 12">San Diego</strain>
    </source>
</reference>
<dbReference type="InterPro" id="IPR000198">
    <property type="entry name" value="RhoGAP_dom"/>
</dbReference>
<dbReference type="GO" id="GO:0005096">
    <property type="term" value="F:GTPase activator activity"/>
    <property type="evidence" value="ECO:0007669"/>
    <property type="project" value="UniProtKB-KW"/>
</dbReference>
<feature type="compositionally biased region" description="Polar residues" evidence="7">
    <location>
        <begin position="11"/>
        <end position="31"/>
    </location>
</feature>
<evidence type="ECO:0000313" key="11">
    <source>
        <dbReference type="EMBL" id="TRY63403.1"/>
    </source>
</evidence>
<feature type="compositionally biased region" description="Gly residues" evidence="7">
    <location>
        <begin position="665"/>
        <end position="696"/>
    </location>
</feature>
<evidence type="ECO:0000256" key="6">
    <source>
        <dbReference type="PROSITE-ProRule" id="PRU01077"/>
    </source>
</evidence>
<evidence type="ECO:0000259" key="9">
    <source>
        <dbReference type="PROSITE" id="PS50238"/>
    </source>
</evidence>
<keyword evidence="4" id="KW-0862">Zinc</keyword>
<sequence length="1346" mass="146601">MTEAAEGRRMSSGQETQPGTATVLSGTNDPQASGGIGTNHHGGQSPITATISRTGGTSVATTATSAITRGPVIANANSRSVSIASVSSDGSNGSYKVDTLNADVKHFKDALGRLRRVFSPDVDIHETKRVACQEYLGEVLRILRAMLEKYPVLQSNDLIQSAGYLISQVKDYNAQDDDSMDEQVFHRALDSLAYAFSNRVSDFLTRDLDSASSSSSRDKSALGLATTCLFHGDGLDNFTELKEEVLSPEQIDAILVRHDQGVDHALQCAKKWEKYAKDVMAYVEKRTKLDLDRARGLTALAQNIRPILKEESYLPFQSIYCTAVDQDLEMCASTLDICSRLQGNRFLEPLANRRSEHKKTRNMLKDRWTRELKLMHDTTSNLQKAQSLFVEKKKEYERCRDAVRIAEQGAEIGATGENKVDKRKKLADEALQKVVESENYCKQCVMEANDRHRQLVIVKKEILAQTRELILKCDQTMKTATVSYFQLQHTLTSPVPVQFQTLCERSRLYEPGSQFMEYVQSSLRDLPTSPRLIATGMEPFNFDSEEHMLYFERQNQNHPRKMSSSLDFGDDFGHGTYKLRGDKGSIASGTGPLMAWTPSMGPIEPSDTDSMESRESGKSRDTSPSSSPMVPSRRPPPGMLASSEEIENEHELPITVTDAPAPSVGGTGIGGSSGAGGSGGGGGGGGGSGSGGGRSGNLGAVPRRSLPLSLAAKSHRFRKLRTPSRCRECDSYIAIFKGVDCQECGLCAHKKCLEHLPLLCGHKRLPRKLPTFGVDLGHHLLEVGAQVPPIVIKCVNEIDKRAIRVEGIYRKSGVKHKIDKLGQAFESAPELVELSDIQPHVIANALKNYMRELPEPLLTFSLYNDFLQVAKCFHADDNSNSLVDKEESAVHELTDLVRKLPRNHYRTLGFLIHHLNRVAMECEVNNMPASNLGIVFGPTLMRSADGASSLSPHLDNDHQNAIIKQQSRAIELLTLHASAIFGPPESVLPKDFAKYTKSAPDLVKRASINVPPSASDIVSSQTERRSIDTRDDFTLPGHISERESNEDYITDEDDDAEAIPACWLPDESAKTKKSPLLIRGTSSPPKIIKASLKSFSGLEGVTPERLSTQDSMETSQRLAKQISEAGGVLVGGSRKSISHDHKHHQSFFAKMGKAAQKHSLDEDYLVPLPPQSTSHSHPALSERVSTGDTKMNLHDVASEPQSAPADVLDGPATSVITSSTSPGSGRSSLTIHNIGNRSSSLSEEHHAISSAISVAEQRRKFLAGSISSDSTSAGRVLPTAISSSLTTTSSMSSSLPTSMITNLEENRVKIQVPGGITSSFSAGPLGGTKHHGPLTRQTSTDKSRLS</sequence>
<evidence type="ECO:0000256" key="4">
    <source>
        <dbReference type="ARBA" id="ARBA00022833"/>
    </source>
</evidence>
<dbReference type="InterPro" id="IPR057028">
    <property type="entry name" value="RHG29_45_N"/>
</dbReference>
<dbReference type="PROSITE" id="PS50238">
    <property type="entry name" value="RHOGAP"/>
    <property type="match status" value="1"/>
</dbReference>
<feature type="region of interest" description="Disordered" evidence="7">
    <location>
        <begin position="583"/>
        <end position="702"/>
    </location>
</feature>
<dbReference type="PANTHER" id="PTHR15228">
    <property type="entry name" value="SPERMATHECAL PHYSIOLOGY VARIANT"/>
    <property type="match status" value="1"/>
</dbReference>
<evidence type="ECO:0008006" key="13">
    <source>
        <dbReference type="Google" id="ProtNLM"/>
    </source>
</evidence>
<dbReference type="InterPro" id="IPR002219">
    <property type="entry name" value="PKC_DAG/PE"/>
</dbReference>
<accession>A0A553ND95</accession>
<evidence type="ECO:0000256" key="2">
    <source>
        <dbReference type="ARBA" id="ARBA00022723"/>
    </source>
</evidence>
<dbReference type="PROSITE" id="PS50081">
    <property type="entry name" value="ZF_DAG_PE_2"/>
    <property type="match status" value="1"/>
</dbReference>
<dbReference type="CDD" id="cd20816">
    <property type="entry name" value="C1_GMIP-like"/>
    <property type="match status" value="1"/>
</dbReference>
<feature type="domain" description="F-BAR" evidence="10">
    <location>
        <begin position="249"/>
        <end position="514"/>
    </location>
</feature>
<name>A0A553ND95_TIGCA</name>
<feature type="region of interest" description="Disordered" evidence="7">
    <location>
        <begin position="1"/>
        <end position="56"/>
    </location>
</feature>
<keyword evidence="1" id="KW-0343">GTPase activation</keyword>
<evidence type="ECO:0000259" key="8">
    <source>
        <dbReference type="PROSITE" id="PS50081"/>
    </source>
</evidence>
<feature type="domain" description="Rho-GAP" evidence="9">
    <location>
        <begin position="774"/>
        <end position="981"/>
    </location>
</feature>
<evidence type="ECO:0000313" key="12">
    <source>
        <dbReference type="Proteomes" id="UP000318571"/>
    </source>
</evidence>
<dbReference type="InterPro" id="IPR031160">
    <property type="entry name" value="F_BAR_dom"/>
</dbReference>
<dbReference type="Gene3D" id="1.10.555.10">
    <property type="entry name" value="Rho GTPase activation protein"/>
    <property type="match status" value="1"/>
</dbReference>
<evidence type="ECO:0000256" key="1">
    <source>
        <dbReference type="ARBA" id="ARBA00022468"/>
    </source>
</evidence>
<dbReference type="SMART" id="SM00324">
    <property type="entry name" value="RhoGAP"/>
    <property type="match status" value="1"/>
</dbReference>
<dbReference type="PROSITE" id="PS51741">
    <property type="entry name" value="F_BAR"/>
    <property type="match status" value="1"/>
</dbReference>
<feature type="compositionally biased region" description="Low complexity" evidence="7">
    <location>
        <begin position="623"/>
        <end position="632"/>
    </location>
</feature>
<dbReference type="GO" id="GO:0051056">
    <property type="term" value="P:regulation of small GTPase mediated signal transduction"/>
    <property type="evidence" value="ECO:0007669"/>
    <property type="project" value="UniProtKB-ARBA"/>
</dbReference>
<comment type="caution">
    <text evidence="11">The sequence shown here is derived from an EMBL/GenBank/DDBJ whole genome shotgun (WGS) entry which is preliminary data.</text>
</comment>
<protein>
    <recommendedName>
        <fullName evidence="13">Rho-GAP domain-containing protein</fullName>
    </recommendedName>
</protein>
<dbReference type="InterPro" id="IPR054713">
    <property type="entry name" value="GMIP/FCHO2-like_FCH"/>
</dbReference>
<dbReference type="Pfam" id="PF24235">
    <property type="entry name" value="RHG29_45_N"/>
    <property type="match status" value="1"/>
</dbReference>